<gene>
    <name evidence="4" type="ORF">ACHAW5_003004</name>
</gene>
<feature type="compositionally biased region" description="Basic and acidic residues" evidence="2">
    <location>
        <begin position="499"/>
        <end position="508"/>
    </location>
</feature>
<dbReference type="Proteomes" id="UP001530315">
    <property type="component" value="Unassembled WGS sequence"/>
</dbReference>
<dbReference type="PANTHER" id="PTHR45964">
    <property type="entry name" value="WSCD FAMILY MEMBER CG9164"/>
    <property type="match status" value="1"/>
</dbReference>
<proteinExistence type="inferred from homology"/>
<feature type="region of interest" description="Disordered" evidence="2">
    <location>
        <begin position="495"/>
        <end position="521"/>
    </location>
</feature>
<name>A0ABD3MWE0_9STRA</name>
<protein>
    <recommendedName>
        <fullName evidence="3">Sulfotransferase domain-containing protein</fullName>
    </recommendedName>
</protein>
<dbReference type="AlphaFoldDB" id="A0ABD3MWE0"/>
<evidence type="ECO:0000313" key="5">
    <source>
        <dbReference type="Proteomes" id="UP001530315"/>
    </source>
</evidence>
<dbReference type="Pfam" id="PF00685">
    <property type="entry name" value="Sulfotransfer_1"/>
    <property type="match status" value="1"/>
</dbReference>
<dbReference type="EMBL" id="JALLAZ020001684">
    <property type="protein sequence ID" value="KAL3768241.1"/>
    <property type="molecule type" value="Genomic_DNA"/>
</dbReference>
<dbReference type="InterPro" id="IPR000863">
    <property type="entry name" value="Sulfotransferase_dom"/>
</dbReference>
<dbReference type="InterPro" id="IPR027417">
    <property type="entry name" value="P-loop_NTPase"/>
</dbReference>
<feature type="domain" description="Sulfotransferase" evidence="3">
    <location>
        <begin position="285"/>
        <end position="465"/>
    </location>
</feature>
<reference evidence="4 5" key="1">
    <citation type="submission" date="2024-10" db="EMBL/GenBank/DDBJ databases">
        <title>Updated reference genomes for cyclostephanoid diatoms.</title>
        <authorList>
            <person name="Roberts W.R."/>
            <person name="Alverson A.J."/>
        </authorList>
    </citation>
    <scope>NUCLEOTIDE SEQUENCE [LARGE SCALE GENOMIC DNA]</scope>
    <source>
        <strain evidence="4 5">AJA276-08</strain>
    </source>
</reference>
<organism evidence="4 5">
    <name type="scientific">Stephanodiscus triporus</name>
    <dbReference type="NCBI Taxonomy" id="2934178"/>
    <lineage>
        <taxon>Eukaryota</taxon>
        <taxon>Sar</taxon>
        <taxon>Stramenopiles</taxon>
        <taxon>Ochrophyta</taxon>
        <taxon>Bacillariophyta</taxon>
        <taxon>Coscinodiscophyceae</taxon>
        <taxon>Thalassiosirophycidae</taxon>
        <taxon>Stephanodiscales</taxon>
        <taxon>Stephanodiscaceae</taxon>
        <taxon>Stephanodiscus</taxon>
    </lineage>
</organism>
<comment type="caution">
    <text evidence="4">The sequence shown here is derived from an EMBL/GenBank/DDBJ whole genome shotgun (WGS) entry which is preliminary data.</text>
</comment>
<evidence type="ECO:0000256" key="1">
    <source>
        <dbReference type="ARBA" id="ARBA00010236"/>
    </source>
</evidence>
<evidence type="ECO:0000256" key="2">
    <source>
        <dbReference type="SAM" id="MobiDB-lite"/>
    </source>
</evidence>
<dbReference type="SUPFAM" id="SSF52540">
    <property type="entry name" value="P-loop containing nucleoside triphosphate hydrolases"/>
    <property type="match status" value="1"/>
</dbReference>
<dbReference type="Gene3D" id="3.40.50.300">
    <property type="entry name" value="P-loop containing nucleotide triphosphate hydrolases"/>
    <property type="match status" value="1"/>
</dbReference>
<sequence>MSPDLSSLPRFPLSVILSYLQQPPCRIKNSSCDEDKTSLPDSLPHNRDAIALLLTTKRFTHAILPLFRVNRQVCRNYQYQTKDGTLIAVIEKYRFVIFPIQDARTLLDRLNTRRLRARIAWVKKHNVANCMKACKRDETDETTCDQSNTHNHAKNNHNESMETEKCYEYGRTIEELAFEEWSLMEINHADGIMIDGVKDNCLRWRIWPAQLELLRFLDGSYEERHDKLQVHQQKINRQRRSIPSPFCFQSTDKKHNKLRGDKYEETAITNNNLMGGRIFGNGVSLLASYPRSGNTLLRTLLERMTSIVTGSDTRPDRTLSRSLALDHGLVGEGLVRSINPPNTKSLDHFDPLVHIVKTHFPERKGWRPVKGSRVLLLVRNPYDAIDSYWNLCCTNTHTRTLEESVYIKYAQKFDAMARHEIKIWCEFHYYWLDICANEGVPILIVRYEDLVLNIEDEMIRVMKFLLGRHCGVEDGSKMGSFWKWRIRHAIGNAATSVSSEKKSPDESTRICNLGSYTPRSSSGGLSIGKSIRKKRFSDSVLLHMHEVAVSLELERKQKNDASKQQQNNTTLLQRFGYDIYTQHFPVNFTYAPAVSSSDDPRKEYGTVVINRTPEIRGENDPFGRAMTYWRRGETHDDTTPFPIVQ</sequence>
<accession>A0ABD3MWE0</accession>
<dbReference type="InterPro" id="IPR051589">
    <property type="entry name" value="Sialate-O-sulfotransferase"/>
</dbReference>
<evidence type="ECO:0000313" key="4">
    <source>
        <dbReference type="EMBL" id="KAL3768241.1"/>
    </source>
</evidence>
<evidence type="ECO:0000259" key="3">
    <source>
        <dbReference type="Pfam" id="PF00685"/>
    </source>
</evidence>
<keyword evidence="5" id="KW-1185">Reference proteome</keyword>
<comment type="similarity">
    <text evidence="1">Belongs to the WSCD family.</text>
</comment>
<dbReference type="PANTHER" id="PTHR45964:SF5">
    <property type="entry name" value="WSCD FAMILY MEMBER CG9164"/>
    <property type="match status" value="1"/>
</dbReference>